<dbReference type="InterPro" id="IPR005248">
    <property type="entry name" value="NadD/NMNAT"/>
</dbReference>
<organism evidence="13 14">
    <name type="scientific">Parabacteroides segnis</name>
    <dbReference type="NCBI Taxonomy" id="2763058"/>
    <lineage>
        <taxon>Bacteria</taxon>
        <taxon>Pseudomonadati</taxon>
        <taxon>Bacteroidota</taxon>
        <taxon>Bacteroidia</taxon>
        <taxon>Bacteroidales</taxon>
        <taxon>Tannerellaceae</taxon>
        <taxon>Parabacteroides</taxon>
    </lineage>
</organism>
<evidence type="ECO:0000256" key="10">
    <source>
        <dbReference type="ARBA" id="ARBA00048721"/>
    </source>
</evidence>
<dbReference type="EMBL" id="JACOOI010000005">
    <property type="protein sequence ID" value="MBC5642569.1"/>
    <property type="molecule type" value="Genomic_DNA"/>
</dbReference>
<keyword evidence="14" id="KW-1185">Reference proteome</keyword>
<keyword evidence="8 11" id="KW-0067">ATP-binding</keyword>
<dbReference type="HAMAP" id="MF_00244">
    <property type="entry name" value="NaMN_adenylyltr"/>
    <property type="match status" value="1"/>
</dbReference>
<evidence type="ECO:0000313" key="13">
    <source>
        <dbReference type="EMBL" id="MBC5642569.1"/>
    </source>
</evidence>
<dbReference type="PANTHER" id="PTHR39321:SF3">
    <property type="entry name" value="PHOSPHOPANTETHEINE ADENYLYLTRANSFERASE"/>
    <property type="match status" value="1"/>
</dbReference>
<keyword evidence="5 11" id="KW-0808">Transferase</keyword>
<dbReference type="InterPro" id="IPR014729">
    <property type="entry name" value="Rossmann-like_a/b/a_fold"/>
</dbReference>
<reference evidence="13 14" key="1">
    <citation type="submission" date="2020-08" db="EMBL/GenBank/DDBJ databases">
        <title>Genome public.</title>
        <authorList>
            <person name="Liu C."/>
            <person name="Sun Q."/>
        </authorList>
    </citation>
    <scope>NUCLEOTIDE SEQUENCE [LARGE SCALE GENOMIC DNA]</scope>
    <source>
        <strain evidence="13 14">BX2</strain>
    </source>
</reference>
<gene>
    <name evidence="11" type="primary">nadD</name>
    <name evidence="13" type="ORF">H8S77_06675</name>
</gene>
<dbReference type="RefSeq" id="WP_186958772.1">
    <property type="nucleotide sequence ID" value="NZ_JACOOI010000005.1"/>
</dbReference>
<evidence type="ECO:0000256" key="3">
    <source>
        <dbReference type="ARBA" id="ARBA00009014"/>
    </source>
</evidence>
<evidence type="ECO:0000313" key="14">
    <source>
        <dbReference type="Proteomes" id="UP000644010"/>
    </source>
</evidence>
<dbReference type="SUPFAM" id="SSF52374">
    <property type="entry name" value="Nucleotidylyl transferase"/>
    <property type="match status" value="1"/>
</dbReference>
<dbReference type="Proteomes" id="UP000644010">
    <property type="component" value="Unassembled WGS sequence"/>
</dbReference>
<keyword evidence="6 11" id="KW-0548">Nucleotidyltransferase</keyword>
<keyword evidence="7 11" id="KW-0547">Nucleotide-binding</keyword>
<dbReference type="Pfam" id="PF01467">
    <property type="entry name" value="CTP_transf_like"/>
    <property type="match status" value="1"/>
</dbReference>
<evidence type="ECO:0000256" key="4">
    <source>
        <dbReference type="ARBA" id="ARBA00022642"/>
    </source>
</evidence>
<keyword evidence="9 11" id="KW-0520">NAD</keyword>
<evidence type="ECO:0000256" key="5">
    <source>
        <dbReference type="ARBA" id="ARBA00022679"/>
    </source>
</evidence>
<dbReference type="NCBIfam" id="TIGR00482">
    <property type="entry name" value="nicotinate (nicotinamide) nucleotide adenylyltransferase"/>
    <property type="match status" value="1"/>
</dbReference>
<dbReference type="InterPro" id="IPR004821">
    <property type="entry name" value="Cyt_trans-like"/>
</dbReference>
<evidence type="ECO:0000259" key="12">
    <source>
        <dbReference type="Pfam" id="PF01467"/>
    </source>
</evidence>
<comment type="function">
    <text evidence="1 11">Catalyzes the reversible adenylation of nicotinate mononucleotide (NaMN) to nicotinic acid adenine dinucleotide (NaAD).</text>
</comment>
<dbReference type="CDD" id="cd02165">
    <property type="entry name" value="NMNAT"/>
    <property type="match status" value="1"/>
</dbReference>
<dbReference type="GO" id="GO:0004515">
    <property type="term" value="F:nicotinate-nucleotide adenylyltransferase activity"/>
    <property type="evidence" value="ECO:0007669"/>
    <property type="project" value="UniProtKB-EC"/>
</dbReference>
<feature type="domain" description="Cytidyltransferase-like" evidence="12">
    <location>
        <begin position="16"/>
        <end position="174"/>
    </location>
</feature>
<evidence type="ECO:0000256" key="9">
    <source>
        <dbReference type="ARBA" id="ARBA00023027"/>
    </source>
</evidence>
<evidence type="ECO:0000256" key="2">
    <source>
        <dbReference type="ARBA" id="ARBA00005019"/>
    </source>
</evidence>
<name>A0ABR7DYI3_9BACT</name>
<proteinExistence type="inferred from homology"/>
<evidence type="ECO:0000256" key="11">
    <source>
        <dbReference type="HAMAP-Rule" id="MF_00244"/>
    </source>
</evidence>
<protein>
    <recommendedName>
        <fullName evidence="11">Probable nicotinate-nucleotide adenylyltransferase</fullName>
        <ecNumber evidence="11">2.7.7.18</ecNumber>
    </recommendedName>
    <alternativeName>
        <fullName evidence="11">Deamido-NAD(+) diphosphorylase</fullName>
    </alternativeName>
    <alternativeName>
        <fullName evidence="11">Deamido-NAD(+) pyrophosphorylase</fullName>
    </alternativeName>
    <alternativeName>
        <fullName evidence="11">Nicotinate mononucleotide adenylyltransferase</fullName>
        <shortName evidence="11">NaMN adenylyltransferase</shortName>
    </alternativeName>
</protein>
<keyword evidence="4 11" id="KW-0662">Pyridine nucleotide biosynthesis</keyword>
<comment type="caution">
    <text evidence="13">The sequence shown here is derived from an EMBL/GenBank/DDBJ whole genome shotgun (WGS) entry which is preliminary data.</text>
</comment>
<evidence type="ECO:0000256" key="1">
    <source>
        <dbReference type="ARBA" id="ARBA00002324"/>
    </source>
</evidence>
<dbReference type="PANTHER" id="PTHR39321">
    <property type="entry name" value="NICOTINATE-NUCLEOTIDE ADENYLYLTRANSFERASE-RELATED"/>
    <property type="match status" value="1"/>
</dbReference>
<accession>A0ABR7DYI3</accession>
<evidence type="ECO:0000256" key="6">
    <source>
        <dbReference type="ARBA" id="ARBA00022695"/>
    </source>
</evidence>
<dbReference type="EC" id="2.7.7.18" evidence="11"/>
<comment type="catalytic activity">
    <reaction evidence="10 11">
        <text>nicotinate beta-D-ribonucleotide + ATP + H(+) = deamido-NAD(+) + diphosphate</text>
        <dbReference type="Rhea" id="RHEA:22860"/>
        <dbReference type="ChEBI" id="CHEBI:15378"/>
        <dbReference type="ChEBI" id="CHEBI:30616"/>
        <dbReference type="ChEBI" id="CHEBI:33019"/>
        <dbReference type="ChEBI" id="CHEBI:57502"/>
        <dbReference type="ChEBI" id="CHEBI:58437"/>
        <dbReference type="EC" id="2.7.7.18"/>
    </reaction>
</comment>
<sequence length="194" mass="22546">MEETTVKENNKLKTGIFSGSFNPVHIGHLALANWLCEFAGLDELWFVITPHNPLKKRDDLMDDRLRLELVEAAIAGYPKFKASDFEFSLPQPTYTIDTLRALEKTYPDRQFHFIMGADNWASIKRWKESDQLISDYPILIYPRKGYEIQIPKDYLHIRTVDAPLIEISSTFIRKALKEGKDIRFFLPEAVRSLL</sequence>
<comment type="similarity">
    <text evidence="3 11">Belongs to the NadD family.</text>
</comment>
<evidence type="ECO:0000256" key="8">
    <source>
        <dbReference type="ARBA" id="ARBA00022840"/>
    </source>
</evidence>
<dbReference type="Gene3D" id="3.40.50.620">
    <property type="entry name" value="HUPs"/>
    <property type="match status" value="1"/>
</dbReference>
<comment type="pathway">
    <text evidence="2 11">Cofactor biosynthesis; NAD(+) biosynthesis; deamido-NAD(+) from nicotinate D-ribonucleotide: step 1/1.</text>
</comment>
<evidence type="ECO:0000256" key="7">
    <source>
        <dbReference type="ARBA" id="ARBA00022741"/>
    </source>
</evidence>
<dbReference type="NCBIfam" id="TIGR00125">
    <property type="entry name" value="cyt_tran_rel"/>
    <property type="match status" value="1"/>
</dbReference>